<organism evidence="2 3">
    <name type="scientific">Nitrosomonas mobilis</name>
    <dbReference type="NCBI Taxonomy" id="51642"/>
    <lineage>
        <taxon>Bacteria</taxon>
        <taxon>Pseudomonadati</taxon>
        <taxon>Pseudomonadota</taxon>
        <taxon>Betaproteobacteria</taxon>
        <taxon>Nitrosomonadales</taxon>
        <taxon>Nitrosomonadaceae</taxon>
        <taxon>Nitrosomonas</taxon>
    </lineage>
</organism>
<dbReference type="AlphaFoldDB" id="A0A1G5SI71"/>
<name>A0A1G5SI71_9PROT</name>
<accession>A0A1G5SI71</accession>
<sequence>MREVMRIDFSPQAKAEFEDGEAYYERQVPGLGARFRTEVRQALQRMRHWPLAAPVERGDIRRMILSRFPYKLLYSVEPDCLFIIAVAHMHRAPDYWIDREPS</sequence>
<keyword evidence="1" id="KW-1277">Toxin-antitoxin system</keyword>
<dbReference type="EMBL" id="FMWO01000056">
    <property type="protein sequence ID" value="SCZ86069.1"/>
    <property type="molecule type" value="Genomic_DNA"/>
</dbReference>
<dbReference type="InterPro" id="IPR007712">
    <property type="entry name" value="RelE/ParE_toxin"/>
</dbReference>
<evidence type="ECO:0000313" key="2">
    <source>
        <dbReference type="EMBL" id="SCZ86069.1"/>
    </source>
</evidence>
<proteinExistence type="predicted"/>
<protein>
    <submittedName>
        <fullName evidence="2">Plasmid stabilization system</fullName>
    </submittedName>
</protein>
<evidence type="ECO:0000313" key="3">
    <source>
        <dbReference type="Proteomes" id="UP000198729"/>
    </source>
</evidence>
<gene>
    <name evidence="2" type="ORF">NSMM_480071</name>
</gene>
<dbReference type="InterPro" id="IPR035093">
    <property type="entry name" value="RelE/ParE_toxin_dom_sf"/>
</dbReference>
<reference evidence="2 3" key="1">
    <citation type="submission" date="2016-10" db="EMBL/GenBank/DDBJ databases">
        <authorList>
            <person name="de Groot N.N."/>
        </authorList>
    </citation>
    <scope>NUCLEOTIDE SEQUENCE [LARGE SCALE GENOMIC DNA]</scope>
    <source>
        <strain evidence="2">1</strain>
    </source>
</reference>
<keyword evidence="3" id="KW-1185">Reference proteome</keyword>
<dbReference type="Pfam" id="PF05016">
    <property type="entry name" value="ParE_toxin"/>
    <property type="match status" value="1"/>
</dbReference>
<evidence type="ECO:0000256" key="1">
    <source>
        <dbReference type="ARBA" id="ARBA00022649"/>
    </source>
</evidence>
<dbReference type="Proteomes" id="UP000198729">
    <property type="component" value="Unassembled WGS sequence"/>
</dbReference>
<dbReference type="STRING" id="51642.NSMM_480071"/>
<dbReference type="RefSeq" id="WP_218121067.1">
    <property type="nucleotide sequence ID" value="NZ_FMWO01000056.1"/>
</dbReference>
<dbReference type="Gene3D" id="3.30.2310.20">
    <property type="entry name" value="RelE-like"/>
    <property type="match status" value="1"/>
</dbReference>